<dbReference type="EMBL" id="BGZK01001138">
    <property type="protein sequence ID" value="GBP72251.1"/>
    <property type="molecule type" value="Genomic_DNA"/>
</dbReference>
<proteinExistence type="predicted"/>
<organism evidence="1 2">
    <name type="scientific">Eumeta variegata</name>
    <name type="common">Bagworm moth</name>
    <name type="synonym">Eumeta japonica</name>
    <dbReference type="NCBI Taxonomy" id="151549"/>
    <lineage>
        <taxon>Eukaryota</taxon>
        <taxon>Metazoa</taxon>
        <taxon>Ecdysozoa</taxon>
        <taxon>Arthropoda</taxon>
        <taxon>Hexapoda</taxon>
        <taxon>Insecta</taxon>
        <taxon>Pterygota</taxon>
        <taxon>Neoptera</taxon>
        <taxon>Endopterygota</taxon>
        <taxon>Lepidoptera</taxon>
        <taxon>Glossata</taxon>
        <taxon>Ditrysia</taxon>
        <taxon>Tineoidea</taxon>
        <taxon>Psychidae</taxon>
        <taxon>Oiketicinae</taxon>
        <taxon>Eumeta</taxon>
    </lineage>
</organism>
<evidence type="ECO:0000313" key="2">
    <source>
        <dbReference type="Proteomes" id="UP000299102"/>
    </source>
</evidence>
<reference evidence="1 2" key="1">
    <citation type="journal article" date="2019" name="Commun. Biol.">
        <title>The bagworm genome reveals a unique fibroin gene that provides high tensile strength.</title>
        <authorList>
            <person name="Kono N."/>
            <person name="Nakamura H."/>
            <person name="Ohtoshi R."/>
            <person name="Tomita M."/>
            <person name="Numata K."/>
            <person name="Arakawa K."/>
        </authorList>
    </citation>
    <scope>NUCLEOTIDE SEQUENCE [LARGE SCALE GENOMIC DNA]</scope>
</reference>
<gene>
    <name evidence="1" type="ORF">EVAR_58017_1</name>
</gene>
<accession>A0A4C1Y7M2</accession>
<name>A0A4C1Y7M2_EUMVA</name>
<sequence length="205" mass="22328">MPDDCYSMSVSADAMPEVAASEYACCPISPTSPHTPSINGYPIPTRDASNAMYKIEVAVTDVVQFTGTAYILVPTPHDLCEHITFKVEGGSTQGPADPLTARNQRSRYSYSGVRLKGVPGTFSRCCRPVGGATFRPSCRCVRGDRAVRGGARGGRYHSAHPDLERATSSPDRAVKCSMYDRKLRQETELTSPTPLHRGVMRLLFL</sequence>
<protein>
    <submittedName>
        <fullName evidence="1">Uncharacterized protein</fullName>
    </submittedName>
</protein>
<dbReference type="Proteomes" id="UP000299102">
    <property type="component" value="Unassembled WGS sequence"/>
</dbReference>
<dbReference type="AlphaFoldDB" id="A0A4C1Y7M2"/>
<keyword evidence="2" id="KW-1185">Reference proteome</keyword>
<comment type="caution">
    <text evidence="1">The sequence shown here is derived from an EMBL/GenBank/DDBJ whole genome shotgun (WGS) entry which is preliminary data.</text>
</comment>
<evidence type="ECO:0000313" key="1">
    <source>
        <dbReference type="EMBL" id="GBP72251.1"/>
    </source>
</evidence>